<dbReference type="Proteomes" id="UP001153620">
    <property type="component" value="Chromosome 1"/>
</dbReference>
<keyword evidence="2" id="KW-1185">Reference proteome</keyword>
<protein>
    <submittedName>
        <fullName evidence="1">Uncharacterized protein</fullName>
    </submittedName>
</protein>
<sequence>MTMTFIFSIPKSSQDKNYELTILNSKISTCKLMQGTRGNFLVRMLLDDFNKFVNTTFPCPFPKQIYGFYNFKPSIKYLPSLLTNRDIKFKLIVKTDGKLMNSSNAVWLYSMKLHGELRSN</sequence>
<evidence type="ECO:0000313" key="1">
    <source>
        <dbReference type="EMBL" id="CAG9798039.1"/>
    </source>
</evidence>
<dbReference type="PANTHER" id="PTHR20898:SF0">
    <property type="entry name" value="DAEDALUS ON 3-RELATED"/>
    <property type="match status" value="1"/>
</dbReference>
<dbReference type="OrthoDB" id="10458531at2759"/>
<reference evidence="1" key="1">
    <citation type="submission" date="2022-01" db="EMBL/GenBank/DDBJ databases">
        <authorList>
            <person name="King R."/>
        </authorList>
    </citation>
    <scope>NUCLEOTIDE SEQUENCE</scope>
</reference>
<dbReference type="EMBL" id="OU895877">
    <property type="protein sequence ID" value="CAG9798039.1"/>
    <property type="molecule type" value="Genomic_DNA"/>
</dbReference>
<name>A0A9N9RJG8_9DIPT</name>
<accession>A0A9N9RJG8</accession>
<evidence type="ECO:0000313" key="2">
    <source>
        <dbReference type="Proteomes" id="UP001153620"/>
    </source>
</evidence>
<organism evidence="1 2">
    <name type="scientific">Chironomus riparius</name>
    <dbReference type="NCBI Taxonomy" id="315576"/>
    <lineage>
        <taxon>Eukaryota</taxon>
        <taxon>Metazoa</taxon>
        <taxon>Ecdysozoa</taxon>
        <taxon>Arthropoda</taxon>
        <taxon>Hexapoda</taxon>
        <taxon>Insecta</taxon>
        <taxon>Pterygota</taxon>
        <taxon>Neoptera</taxon>
        <taxon>Endopterygota</taxon>
        <taxon>Diptera</taxon>
        <taxon>Nematocera</taxon>
        <taxon>Chironomoidea</taxon>
        <taxon>Chironomidae</taxon>
        <taxon>Chironominae</taxon>
        <taxon>Chironomus</taxon>
    </lineage>
</organism>
<dbReference type="InterPro" id="IPR010512">
    <property type="entry name" value="DUF1091"/>
</dbReference>
<reference evidence="1" key="2">
    <citation type="submission" date="2022-10" db="EMBL/GenBank/DDBJ databases">
        <authorList>
            <consortium name="ENA_rothamsted_submissions"/>
            <consortium name="culmorum"/>
            <person name="King R."/>
        </authorList>
    </citation>
    <scope>NUCLEOTIDE SEQUENCE</scope>
</reference>
<dbReference type="PANTHER" id="PTHR20898">
    <property type="entry name" value="DAEDALUS ON 3-RELATED-RELATED"/>
    <property type="match status" value="1"/>
</dbReference>
<dbReference type="AlphaFoldDB" id="A0A9N9RJG8"/>
<dbReference type="Pfam" id="PF06477">
    <property type="entry name" value="DUF1091"/>
    <property type="match status" value="1"/>
</dbReference>
<proteinExistence type="predicted"/>
<gene>
    <name evidence="1" type="ORF">CHIRRI_LOCUS1024</name>
</gene>